<dbReference type="InterPro" id="IPR011773">
    <property type="entry name" value="DNA-dir_RpoA"/>
</dbReference>
<dbReference type="SMART" id="SM00662">
    <property type="entry name" value="RPOLD"/>
    <property type="match status" value="1"/>
</dbReference>
<name>A0A2G9YU34_9BACT</name>
<evidence type="ECO:0000256" key="2">
    <source>
        <dbReference type="ARBA" id="ARBA00012418"/>
    </source>
</evidence>
<dbReference type="GO" id="GO:0000428">
    <property type="term" value="C:DNA-directed RNA polymerase complex"/>
    <property type="evidence" value="ECO:0007669"/>
    <property type="project" value="UniProtKB-KW"/>
</dbReference>
<feature type="domain" description="DNA-directed RNA polymerase RpoA/D/Rpb3-type" evidence="12">
    <location>
        <begin position="17"/>
        <end position="225"/>
    </location>
</feature>
<dbReference type="Pfam" id="PF01000">
    <property type="entry name" value="RNA_pol_A_bac"/>
    <property type="match status" value="1"/>
</dbReference>
<dbReference type="NCBIfam" id="TIGR02027">
    <property type="entry name" value="rpoA"/>
    <property type="match status" value="1"/>
</dbReference>
<dbReference type="EMBL" id="PCRO01000034">
    <property type="protein sequence ID" value="PIP22692.1"/>
    <property type="molecule type" value="Genomic_DNA"/>
</dbReference>
<proteinExistence type="inferred from homology"/>
<dbReference type="FunFam" id="2.170.120.12:FF:000001">
    <property type="entry name" value="DNA-directed RNA polymerase subunit alpha"/>
    <property type="match status" value="1"/>
</dbReference>
<organism evidence="13 14">
    <name type="scientific">Candidatus Nealsonbacteria bacterium CG23_combo_of_CG06-09_8_20_14_all_39_17</name>
    <dbReference type="NCBI Taxonomy" id="1974722"/>
    <lineage>
        <taxon>Bacteria</taxon>
        <taxon>Candidatus Nealsoniibacteriota</taxon>
    </lineage>
</organism>
<sequence length="264" mass="29811">MISLPSSPKIVKKEGSKSIFEIEALYPGYGVTIGNSLRRVLLSSLSGAAITEVKIKGTPHEFSTIHGVLEDVVMIMLNLKQMRFRLLTQESQTAVLKVKGEKKIKASDFKFPSQVELMNEDLHIATITEKSKELEIEIKIEHGTGYSPAEGRSREKLEIGVLPLDAFFTPVKRVNFTVKNMMVGKRTDFDKLTLEIETDGSIEPEDAFYQASKILVDHFNIFTEEFAPKESEKPEVKEEKKSEKKSEKKKEETSKSKKKAKKSK</sequence>
<evidence type="ECO:0000256" key="8">
    <source>
        <dbReference type="ARBA" id="ARBA00032524"/>
    </source>
</evidence>
<dbReference type="AlphaFoldDB" id="A0A2G9YU34"/>
<dbReference type="GO" id="GO:0046983">
    <property type="term" value="F:protein dimerization activity"/>
    <property type="evidence" value="ECO:0007669"/>
    <property type="project" value="InterPro"/>
</dbReference>
<evidence type="ECO:0000313" key="13">
    <source>
        <dbReference type="EMBL" id="PIP22692.1"/>
    </source>
</evidence>
<evidence type="ECO:0000259" key="12">
    <source>
        <dbReference type="SMART" id="SM00662"/>
    </source>
</evidence>
<comment type="caution">
    <text evidence="13">The sequence shown here is derived from an EMBL/GenBank/DDBJ whole genome shotgun (WGS) entry which is preliminary data.</text>
</comment>
<accession>A0A2G9YU34</accession>
<evidence type="ECO:0000256" key="10">
    <source>
        <dbReference type="ARBA" id="ARBA00048552"/>
    </source>
</evidence>
<feature type="region of interest" description="Disordered" evidence="11">
    <location>
        <begin position="227"/>
        <end position="264"/>
    </location>
</feature>
<dbReference type="GO" id="GO:0006351">
    <property type="term" value="P:DNA-templated transcription"/>
    <property type="evidence" value="ECO:0007669"/>
    <property type="project" value="InterPro"/>
</dbReference>
<comment type="catalytic activity">
    <reaction evidence="10">
        <text>RNA(n) + a ribonucleoside 5'-triphosphate = RNA(n+1) + diphosphate</text>
        <dbReference type="Rhea" id="RHEA:21248"/>
        <dbReference type="Rhea" id="RHEA-COMP:14527"/>
        <dbReference type="Rhea" id="RHEA-COMP:17342"/>
        <dbReference type="ChEBI" id="CHEBI:33019"/>
        <dbReference type="ChEBI" id="CHEBI:61557"/>
        <dbReference type="ChEBI" id="CHEBI:140395"/>
        <dbReference type="EC" id="2.7.7.6"/>
    </reaction>
</comment>
<evidence type="ECO:0000256" key="4">
    <source>
        <dbReference type="ARBA" id="ARBA00022478"/>
    </source>
</evidence>
<evidence type="ECO:0000313" key="14">
    <source>
        <dbReference type="Proteomes" id="UP000229976"/>
    </source>
</evidence>
<keyword evidence="6" id="KW-0548">Nucleotidyltransferase</keyword>
<evidence type="ECO:0000256" key="9">
    <source>
        <dbReference type="ARBA" id="ARBA00033070"/>
    </source>
</evidence>
<keyword evidence="5" id="KW-0808">Transferase</keyword>
<dbReference type="SUPFAM" id="SSF55257">
    <property type="entry name" value="RBP11-like subunits of RNA polymerase"/>
    <property type="match status" value="1"/>
</dbReference>
<dbReference type="Pfam" id="PF01193">
    <property type="entry name" value="RNA_pol_L"/>
    <property type="match status" value="1"/>
</dbReference>
<comment type="similarity">
    <text evidence="1">Belongs to the RNA polymerase alpha chain family.</text>
</comment>
<evidence type="ECO:0000256" key="6">
    <source>
        <dbReference type="ARBA" id="ARBA00022695"/>
    </source>
</evidence>
<protein>
    <recommendedName>
        <fullName evidence="3">DNA-directed RNA polymerase subunit alpha</fullName>
        <ecNumber evidence="2">2.7.7.6</ecNumber>
    </recommendedName>
    <alternativeName>
        <fullName evidence="9">RNA polymerase subunit alpha</fullName>
    </alternativeName>
    <alternativeName>
        <fullName evidence="8">Transcriptase subunit alpha</fullName>
    </alternativeName>
</protein>
<dbReference type="EC" id="2.7.7.6" evidence="2"/>
<dbReference type="Gene3D" id="3.30.1360.10">
    <property type="entry name" value="RNA polymerase, RBP11-like subunit"/>
    <property type="match status" value="1"/>
</dbReference>
<reference evidence="13 14" key="1">
    <citation type="submission" date="2017-09" db="EMBL/GenBank/DDBJ databases">
        <title>Depth-based differentiation of microbial function through sediment-hosted aquifers and enrichment of novel symbionts in the deep terrestrial subsurface.</title>
        <authorList>
            <person name="Probst A.J."/>
            <person name="Ladd B."/>
            <person name="Jarett J.K."/>
            <person name="Geller-Mcgrath D.E."/>
            <person name="Sieber C.M."/>
            <person name="Emerson J.B."/>
            <person name="Anantharaman K."/>
            <person name="Thomas B.C."/>
            <person name="Malmstrom R."/>
            <person name="Stieglmeier M."/>
            <person name="Klingl A."/>
            <person name="Woyke T."/>
            <person name="Ryan C.M."/>
            <person name="Banfield J.F."/>
        </authorList>
    </citation>
    <scope>NUCLEOTIDE SEQUENCE [LARGE SCALE GENOMIC DNA]</scope>
    <source>
        <strain evidence="13">CG23_combo_of_CG06-09_8_20_14_all_39_17</strain>
    </source>
</reference>
<gene>
    <name evidence="13" type="ORF">COX37_02820</name>
</gene>
<dbReference type="InterPro" id="IPR036643">
    <property type="entry name" value="RNApol_insert_sf"/>
</dbReference>
<dbReference type="Proteomes" id="UP000229976">
    <property type="component" value="Unassembled WGS sequence"/>
</dbReference>
<dbReference type="GO" id="GO:0005737">
    <property type="term" value="C:cytoplasm"/>
    <property type="evidence" value="ECO:0007669"/>
    <property type="project" value="UniProtKB-ARBA"/>
</dbReference>
<dbReference type="GO" id="GO:0003677">
    <property type="term" value="F:DNA binding"/>
    <property type="evidence" value="ECO:0007669"/>
    <property type="project" value="InterPro"/>
</dbReference>
<dbReference type="NCBIfam" id="NF003519">
    <property type="entry name" value="PRK05182.2-5"/>
    <property type="match status" value="1"/>
</dbReference>
<evidence type="ECO:0000256" key="5">
    <source>
        <dbReference type="ARBA" id="ARBA00022679"/>
    </source>
</evidence>
<dbReference type="GO" id="GO:0003899">
    <property type="term" value="F:DNA-directed RNA polymerase activity"/>
    <property type="evidence" value="ECO:0007669"/>
    <property type="project" value="UniProtKB-EC"/>
</dbReference>
<keyword evidence="4 13" id="KW-0240">DNA-directed RNA polymerase</keyword>
<evidence type="ECO:0000256" key="1">
    <source>
        <dbReference type="ARBA" id="ARBA00007123"/>
    </source>
</evidence>
<dbReference type="Gene3D" id="2.170.120.12">
    <property type="entry name" value="DNA-directed RNA polymerase, insert domain"/>
    <property type="match status" value="1"/>
</dbReference>
<evidence type="ECO:0000256" key="7">
    <source>
        <dbReference type="ARBA" id="ARBA00023163"/>
    </source>
</evidence>
<feature type="compositionally biased region" description="Basic and acidic residues" evidence="11">
    <location>
        <begin position="227"/>
        <end position="255"/>
    </location>
</feature>
<dbReference type="SUPFAM" id="SSF56553">
    <property type="entry name" value="Insert subdomain of RNA polymerase alpha subunit"/>
    <property type="match status" value="1"/>
</dbReference>
<dbReference type="InterPro" id="IPR036603">
    <property type="entry name" value="RBP11-like"/>
</dbReference>
<dbReference type="InterPro" id="IPR011263">
    <property type="entry name" value="DNA-dir_RNA_pol_RpoA/D/Rpb3"/>
</dbReference>
<evidence type="ECO:0000256" key="3">
    <source>
        <dbReference type="ARBA" id="ARBA00015972"/>
    </source>
</evidence>
<keyword evidence="7" id="KW-0804">Transcription</keyword>
<dbReference type="InterPro" id="IPR011262">
    <property type="entry name" value="DNA-dir_RNA_pol_insert"/>
</dbReference>
<dbReference type="CDD" id="cd06928">
    <property type="entry name" value="RNAP_alpha_NTD"/>
    <property type="match status" value="1"/>
</dbReference>
<evidence type="ECO:0000256" key="11">
    <source>
        <dbReference type="SAM" id="MobiDB-lite"/>
    </source>
</evidence>